<dbReference type="PANTHER" id="PTHR35279:SF1">
    <property type="entry name" value="ARABINANASE_LEVANSUCRASE_INVERTASE"/>
    <property type="match status" value="1"/>
</dbReference>
<evidence type="ECO:0008006" key="3">
    <source>
        <dbReference type="Google" id="ProtNLM"/>
    </source>
</evidence>
<name>A0A4R5WPS1_9MYCO</name>
<gene>
    <name evidence="1" type="ORF">QXL92_11480</name>
</gene>
<dbReference type="InterPro" id="IPR023296">
    <property type="entry name" value="Glyco_hydro_beta-prop_sf"/>
</dbReference>
<reference evidence="1" key="1">
    <citation type="submission" date="2023-06" db="EMBL/GenBank/DDBJ databases">
        <title>Identification of two novel mycobacterium reveal diversities and complexities of Mycobacterium gordonae clade.</title>
        <authorList>
            <person name="Matsumoto Y."/>
            <person name="Nakamura S."/>
            <person name="Motooka D."/>
            <person name="Fukushima K."/>
        </authorList>
    </citation>
    <scope>NUCLEOTIDE SEQUENCE</scope>
    <source>
        <strain evidence="1">TY812</strain>
    </source>
</reference>
<dbReference type="AlphaFoldDB" id="A0A4R5WPS1"/>
<sequence>MGWHSRGLIFDVRDWVRAPGVGSFAQSPQALVLENSVRVYFSTRTPDGDDGSWRSDVAFVEFSLDFSEIVAEPQGDVIKPGELGCFDEHGIFPFSVVPVGEEVWAYTTGWSRRRSVPVETGIGLAVSRDGGRTFERQGPGPVLSSSLHEPFLVGDGFVRRVDGRWLMWYLFGTGWTSEPTTGDVERTYKIGVATSPNGIDWAPAQGRCAIPDRLGPAESQALPAVFDMDDELHMVFCYRESFDFRKNPERGYRLGHAVSRDGLAWSRDDAPVEFPRLEFDSDMRCYPHVVTVGDRRFLLYNGNEFGRWGFGVAEWTT</sequence>
<organism evidence="1 2">
    <name type="scientific">Mycobacterium paragordonae</name>
    <dbReference type="NCBI Taxonomy" id="1389713"/>
    <lineage>
        <taxon>Bacteria</taxon>
        <taxon>Bacillati</taxon>
        <taxon>Actinomycetota</taxon>
        <taxon>Actinomycetes</taxon>
        <taxon>Mycobacteriales</taxon>
        <taxon>Mycobacteriaceae</taxon>
        <taxon>Mycobacterium</taxon>
    </lineage>
</organism>
<comment type="caution">
    <text evidence="1">The sequence shown here is derived from an EMBL/GenBank/DDBJ whole genome shotgun (WGS) entry which is preliminary data.</text>
</comment>
<evidence type="ECO:0000313" key="2">
    <source>
        <dbReference type="Proteomes" id="UP001229081"/>
    </source>
</evidence>
<dbReference type="RefSeq" id="WP_065046652.1">
    <property type="nucleotide sequence ID" value="NZ_JAUFSA010000001.1"/>
</dbReference>
<dbReference type="PANTHER" id="PTHR35279">
    <property type="match status" value="1"/>
</dbReference>
<protein>
    <recommendedName>
        <fullName evidence="3">Exo-alpha-sialidase</fullName>
    </recommendedName>
</protein>
<proteinExistence type="predicted"/>
<dbReference type="Proteomes" id="UP001229081">
    <property type="component" value="Unassembled WGS sequence"/>
</dbReference>
<dbReference type="Gene3D" id="2.115.10.20">
    <property type="entry name" value="Glycosyl hydrolase domain, family 43"/>
    <property type="match status" value="2"/>
</dbReference>
<accession>A0A4R5WPS1</accession>
<dbReference type="SUPFAM" id="SSF75005">
    <property type="entry name" value="Arabinanase/levansucrase/invertase"/>
    <property type="match status" value="1"/>
</dbReference>
<dbReference type="EMBL" id="JAUFSA010000001">
    <property type="protein sequence ID" value="MDP7735363.1"/>
    <property type="molecule type" value="Genomic_DNA"/>
</dbReference>
<evidence type="ECO:0000313" key="1">
    <source>
        <dbReference type="EMBL" id="MDP7735363.1"/>
    </source>
</evidence>